<evidence type="ECO:0000256" key="6">
    <source>
        <dbReference type="SAM" id="Phobius"/>
    </source>
</evidence>
<dbReference type="Proteomes" id="UP000007013">
    <property type="component" value="Chromosome"/>
</dbReference>
<keyword evidence="8" id="KW-1185">Reference proteome</keyword>
<accession>B1ZSE1</accession>
<keyword evidence="5 6" id="KW-0472">Membrane</keyword>
<protein>
    <submittedName>
        <fullName evidence="7">NAD-dependent dehydrogenase subunit</fullName>
    </submittedName>
</protein>
<dbReference type="EMBL" id="CP001032">
    <property type="protein sequence ID" value="ACB75740.1"/>
    <property type="molecule type" value="Genomic_DNA"/>
</dbReference>
<feature type="transmembrane region" description="Helical" evidence="6">
    <location>
        <begin position="122"/>
        <end position="139"/>
    </location>
</feature>
<dbReference type="STRING" id="452637.Oter_2458"/>
<evidence type="ECO:0000313" key="8">
    <source>
        <dbReference type="Proteomes" id="UP000007013"/>
    </source>
</evidence>
<evidence type="ECO:0000256" key="3">
    <source>
        <dbReference type="ARBA" id="ARBA00022692"/>
    </source>
</evidence>
<organism evidence="7 8">
    <name type="scientific">Opitutus terrae (strain DSM 11246 / JCM 15787 / PB90-1)</name>
    <dbReference type="NCBI Taxonomy" id="452637"/>
    <lineage>
        <taxon>Bacteria</taxon>
        <taxon>Pseudomonadati</taxon>
        <taxon>Verrucomicrobiota</taxon>
        <taxon>Opitutia</taxon>
        <taxon>Opitutales</taxon>
        <taxon>Opitutaceae</taxon>
        <taxon>Opitutus</taxon>
    </lineage>
</organism>
<evidence type="ECO:0000256" key="2">
    <source>
        <dbReference type="ARBA" id="ARBA00022475"/>
    </source>
</evidence>
<comment type="subcellular location">
    <subcellularLocation>
        <location evidence="1">Cell membrane</location>
        <topology evidence="1">Multi-pass membrane protein</topology>
    </subcellularLocation>
</comment>
<feature type="transmembrane region" description="Helical" evidence="6">
    <location>
        <begin position="50"/>
        <end position="68"/>
    </location>
</feature>
<dbReference type="InterPro" id="IPR038730">
    <property type="entry name" value="HyfE-like"/>
</dbReference>
<keyword evidence="3 6" id="KW-0812">Transmembrane</keyword>
<name>B1ZSE1_OPITP</name>
<proteinExistence type="predicted"/>
<dbReference type="HOGENOM" id="CLU_088957_1_0_0"/>
<feature type="transmembrane region" description="Helical" evidence="6">
    <location>
        <begin position="89"/>
        <end position="110"/>
    </location>
</feature>
<sequence length="213" mass="22522">MNSTLNLLIGLAMGLNLLALASGRLPSVIRAVAVQGMVLGVLPLLSEGHAHWLVWLVAAGTVVVKGFVIPNLLTRAMRAANIDREIEPFLGFVPSLLLGAAGTIAAVAGARALPLLPQHADTLLVPGALATVLTGLLLLIGRSKAILQVCGYLMLENGVYLFGLLLIESTPLLVESGILLDLTVGVFVIGIIVDRIQREFDTLDTRKLTVLRE</sequence>
<dbReference type="RefSeq" id="WP_012375275.1">
    <property type="nucleotide sequence ID" value="NC_010571.1"/>
</dbReference>
<dbReference type="PANTHER" id="PTHR38601">
    <property type="entry name" value="HYDROGENASE-4 COMPONENT E"/>
    <property type="match status" value="1"/>
</dbReference>
<evidence type="ECO:0000256" key="5">
    <source>
        <dbReference type="ARBA" id="ARBA00023136"/>
    </source>
</evidence>
<reference evidence="7 8" key="1">
    <citation type="journal article" date="2011" name="J. Bacteriol.">
        <title>Genome sequence of the verrucomicrobium Opitutus terrae PB90-1, an abundant inhabitant of rice paddy soil ecosystems.</title>
        <authorList>
            <person name="van Passel M.W."/>
            <person name="Kant R."/>
            <person name="Palva A."/>
            <person name="Copeland A."/>
            <person name="Lucas S."/>
            <person name="Lapidus A."/>
            <person name="Glavina del Rio T."/>
            <person name="Pitluck S."/>
            <person name="Goltsman E."/>
            <person name="Clum A."/>
            <person name="Sun H."/>
            <person name="Schmutz J."/>
            <person name="Larimer F.W."/>
            <person name="Land M.L."/>
            <person name="Hauser L."/>
            <person name="Kyrpides N."/>
            <person name="Mikhailova N."/>
            <person name="Richardson P.P."/>
            <person name="Janssen P.H."/>
            <person name="de Vos W.M."/>
            <person name="Smidt H."/>
        </authorList>
    </citation>
    <scope>NUCLEOTIDE SEQUENCE [LARGE SCALE GENOMIC DNA]</scope>
    <source>
        <strain evidence="8">DSM 11246 / JCM 15787 / PB90-1</strain>
    </source>
</reference>
<dbReference type="PANTHER" id="PTHR38601:SF1">
    <property type="entry name" value="HYDROGENASE-4 COMPONENT E"/>
    <property type="match status" value="1"/>
</dbReference>
<dbReference type="KEGG" id="ote:Oter_2458"/>
<dbReference type="AlphaFoldDB" id="B1ZSE1"/>
<keyword evidence="2" id="KW-1003">Cell membrane</keyword>
<evidence type="ECO:0000313" key="7">
    <source>
        <dbReference type="EMBL" id="ACB75740.1"/>
    </source>
</evidence>
<dbReference type="OrthoDB" id="5298295at2"/>
<keyword evidence="4 6" id="KW-1133">Transmembrane helix</keyword>
<feature type="transmembrane region" description="Helical" evidence="6">
    <location>
        <begin position="146"/>
        <end position="167"/>
    </location>
</feature>
<gene>
    <name evidence="7" type="ordered locus">Oter_2458</name>
</gene>
<evidence type="ECO:0000256" key="1">
    <source>
        <dbReference type="ARBA" id="ARBA00004651"/>
    </source>
</evidence>
<evidence type="ECO:0000256" key="4">
    <source>
        <dbReference type="ARBA" id="ARBA00022989"/>
    </source>
</evidence>
<dbReference type="GO" id="GO:0005886">
    <property type="term" value="C:plasma membrane"/>
    <property type="evidence" value="ECO:0007669"/>
    <property type="project" value="UniProtKB-SubCell"/>
</dbReference>
<dbReference type="eggNOG" id="COG4237">
    <property type="taxonomic scope" value="Bacteria"/>
</dbReference>
<feature type="transmembrane region" description="Helical" evidence="6">
    <location>
        <begin position="173"/>
        <end position="193"/>
    </location>
</feature>